<dbReference type="OrthoDB" id="1918879at2759"/>
<gene>
    <name evidence="2" type="ORF">OLEA9_A090799</name>
</gene>
<dbReference type="AlphaFoldDB" id="A0A8S0ST74"/>
<organism evidence="2 3">
    <name type="scientific">Olea europaea subsp. europaea</name>
    <dbReference type="NCBI Taxonomy" id="158383"/>
    <lineage>
        <taxon>Eukaryota</taxon>
        <taxon>Viridiplantae</taxon>
        <taxon>Streptophyta</taxon>
        <taxon>Embryophyta</taxon>
        <taxon>Tracheophyta</taxon>
        <taxon>Spermatophyta</taxon>
        <taxon>Magnoliopsida</taxon>
        <taxon>eudicotyledons</taxon>
        <taxon>Gunneridae</taxon>
        <taxon>Pentapetalae</taxon>
        <taxon>asterids</taxon>
        <taxon>lamiids</taxon>
        <taxon>Lamiales</taxon>
        <taxon>Oleaceae</taxon>
        <taxon>Oleeae</taxon>
        <taxon>Olea</taxon>
    </lineage>
</organism>
<dbReference type="Proteomes" id="UP000594638">
    <property type="component" value="Unassembled WGS sequence"/>
</dbReference>
<sequence>MAYKQQLLHELLNEEQEPFHLNTYIADRQSQLTKTSPRNTLLIKKRKPRIDTSPTNIKHSSLCKNACLFSFQNSPDYRKSPLQSPCKLPNRAVFLHIPAKTAALLVEAALRIQTKQSKWKTQIKNVGFGLFGSIFKRPKDLTNNKRRMLGVCDNEVKVSRNSEPKIDEKMNMDIRISCSCDTWSSSNEEKSLDLETSTSCCSEGSADGDFASCEKRFCSSPYRFTLQKSQSSSGRRTPDFSSPAASPSSLKKGEKANCGTKSSEGVRGEEEEENDQFSPVSVLDPPFEEDDGQESAGVTKDSYDLECSYVNVQRAKQLLLHRLCRFEKLAELDPIELERKLLEGSDDNDQEEIEECKDDEPFAIYREHSVDTLALEVISKSNHQKTRKISADMKSLVLDPTVDQKSKTNCLNNNEVVFETVDMMIESAFKQESGRWTKFQEQEEETAAEIEVGIFGLLVEELSKELCY</sequence>
<dbReference type="EMBL" id="CACTIH010005480">
    <property type="protein sequence ID" value="CAA2994768.1"/>
    <property type="molecule type" value="Genomic_DNA"/>
</dbReference>
<evidence type="ECO:0008006" key="4">
    <source>
        <dbReference type="Google" id="ProtNLM"/>
    </source>
</evidence>
<keyword evidence="3" id="KW-1185">Reference proteome</keyword>
<reference evidence="2 3" key="1">
    <citation type="submission" date="2019-12" db="EMBL/GenBank/DDBJ databases">
        <authorList>
            <person name="Alioto T."/>
            <person name="Alioto T."/>
            <person name="Gomez Garrido J."/>
        </authorList>
    </citation>
    <scope>NUCLEOTIDE SEQUENCE [LARGE SCALE GENOMIC DNA]</scope>
</reference>
<feature type="region of interest" description="Disordered" evidence="1">
    <location>
        <begin position="228"/>
        <end position="298"/>
    </location>
</feature>
<proteinExistence type="predicted"/>
<accession>A0A8S0ST74</accession>
<evidence type="ECO:0000313" key="3">
    <source>
        <dbReference type="Proteomes" id="UP000594638"/>
    </source>
</evidence>
<dbReference type="Gramene" id="OE9A090799T1">
    <property type="protein sequence ID" value="OE9A090799C1"/>
    <property type="gene ID" value="OE9A090799"/>
</dbReference>
<comment type="caution">
    <text evidence="2">The sequence shown here is derived from an EMBL/GenBank/DDBJ whole genome shotgun (WGS) entry which is preliminary data.</text>
</comment>
<dbReference type="PANTHER" id="PTHR33623">
    <property type="entry name" value="OS04G0572500 PROTEIN"/>
    <property type="match status" value="1"/>
</dbReference>
<evidence type="ECO:0000256" key="1">
    <source>
        <dbReference type="SAM" id="MobiDB-lite"/>
    </source>
</evidence>
<protein>
    <recommendedName>
        <fullName evidence="4">DUF4378 domain-containing protein</fullName>
    </recommendedName>
</protein>
<name>A0A8S0ST74_OLEEU</name>
<evidence type="ECO:0000313" key="2">
    <source>
        <dbReference type="EMBL" id="CAA2994768.1"/>
    </source>
</evidence>
<dbReference type="PANTHER" id="PTHR33623:SF5">
    <property type="entry name" value="HISTONE-LYSINE N-METHYLTRANSFERASE SETD1B-LIKE PROTEIN"/>
    <property type="match status" value="1"/>
</dbReference>